<accession>A0A6C0IP35</accession>
<feature type="compositionally biased region" description="Basic and acidic residues" evidence="1">
    <location>
        <begin position="251"/>
        <end position="260"/>
    </location>
</feature>
<feature type="compositionally biased region" description="Low complexity" evidence="1">
    <location>
        <begin position="329"/>
        <end position="341"/>
    </location>
</feature>
<feature type="compositionally biased region" description="Low complexity" evidence="1">
    <location>
        <begin position="8"/>
        <end position="20"/>
    </location>
</feature>
<evidence type="ECO:0000313" key="2">
    <source>
        <dbReference type="EMBL" id="QHT94196.1"/>
    </source>
</evidence>
<feature type="compositionally biased region" description="Pro residues" evidence="1">
    <location>
        <begin position="301"/>
        <end position="314"/>
    </location>
</feature>
<dbReference type="EMBL" id="MN740217">
    <property type="protein sequence ID" value="QHT94196.1"/>
    <property type="molecule type" value="Genomic_DNA"/>
</dbReference>
<feature type="region of interest" description="Disordered" evidence="1">
    <location>
        <begin position="246"/>
        <end position="398"/>
    </location>
</feature>
<feature type="compositionally biased region" description="Basic residues" evidence="1">
    <location>
        <begin position="355"/>
        <end position="398"/>
    </location>
</feature>
<name>A0A6C0IP35_9ZZZZ</name>
<organism evidence="2">
    <name type="scientific">viral metagenome</name>
    <dbReference type="NCBI Taxonomy" id="1070528"/>
    <lineage>
        <taxon>unclassified sequences</taxon>
        <taxon>metagenomes</taxon>
        <taxon>organismal metagenomes</taxon>
    </lineage>
</organism>
<reference evidence="2" key="1">
    <citation type="journal article" date="2020" name="Nature">
        <title>Giant virus diversity and host interactions through global metagenomics.</title>
        <authorList>
            <person name="Schulz F."/>
            <person name="Roux S."/>
            <person name="Paez-Espino D."/>
            <person name="Jungbluth S."/>
            <person name="Walsh D.A."/>
            <person name="Denef V.J."/>
            <person name="McMahon K.D."/>
            <person name="Konstantinidis K.T."/>
            <person name="Eloe-Fadrosh E.A."/>
            <person name="Kyrpides N.C."/>
            <person name="Woyke T."/>
        </authorList>
    </citation>
    <scope>NUCLEOTIDE SEQUENCE</scope>
    <source>
        <strain evidence="2">GVMAG-M-3300024258-28</strain>
    </source>
</reference>
<evidence type="ECO:0000256" key="1">
    <source>
        <dbReference type="SAM" id="MobiDB-lite"/>
    </source>
</evidence>
<protein>
    <submittedName>
        <fullName evidence="2">Uncharacterized protein</fullName>
    </submittedName>
</protein>
<feature type="region of interest" description="Disordered" evidence="1">
    <location>
        <begin position="1"/>
        <end position="20"/>
    </location>
</feature>
<proteinExistence type="predicted"/>
<dbReference type="AlphaFoldDB" id="A0A6C0IP35"/>
<sequence length="398" mass="44697">MASTPIKTPENNSTNTNTVNTPVFKLNENQTTTYLNTDYPDTVLVENIDEKGNPIYIITKESFLYRGGEKITELDTLAGIKWYALKLIDTLTYGPPTKMTASNDITILAIDKLTVAHPFYHTIQNDNDAKNAYSKFFKLKTDANTEETYVTRDSIPENDYALAAFICNNGYSGYGMNSMPLYEDFIQNEFHSEIALQDGNKLLGKMKSINMDFVRIDSSKEDTDESNFIKDVNGHKVTNNTTISTLNHLNSKKDEAENNKNKRNKRNKRNDRTEGNKSQKLFAPPLSLNSLHIDSRSPYGSPIPPYGSPIPPYGSPSSPYGSPIPPYGSPSSPYGSPSSPERSPPKFSLVNGGKNTKKIYKKKINKNNRKTNKRIAKKRTKNYKKKVMAGTRKTKSKK</sequence>